<accession>A0ABT8SSW1</accession>
<evidence type="ECO:0000313" key="1">
    <source>
        <dbReference type="EMBL" id="MDO1581505.1"/>
    </source>
</evidence>
<protein>
    <submittedName>
        <fullName evidence="1">DUF1491 family protein</fullName>
    </submittedName>
</protein>
<organism evidence="1 2">
    <name type="scientific">Rhizobium oryzicola</name>
    <dbReference type="NCBI Taxonomy" id="1232668"/>
    <lineage>
        <taxon>Bacteria</taxon>
        <taxon>Pseudomonadati</taxon>
        <taxon>Pseudomonadota</taxon>
        <taxon>Alphaproteobacteria</taxon>
        <taxon>Hyphomicrobiales</taxon>
        <taxon>Rhizobiaceae</taxon>
        <taxon>Rhizobium/Agrobacterium group</taxon>
        <taxon>Rhizobium</taxon>
    </lineage>
</organism>
<name>A0ABT8SSW1_9HYPH</name>
<evidence type="ECO:0000313" key="2">
    <source>
        <dbReference type="Proteomes" id="UP001169006"/>
    </source>
</evidence>
<reference evidence="1" key="1">
    <citation type="journal article" date="2015" name="Int. J. Syst. Evol. Microbiol.">
        <title>Rhizobium oryzicola sp. nov., potential plant-growth-promoting endophytic bacteria isolated from rice roots.</title>
        <authorList>
            <person name="Zhang X.X."/>
            <person name="Gao J.S."/>
            <person name="Cao Y.H."/>
            <person name="Sheirdil R.A."/>
            <person name="Wang X.C."/>
            <person name="Zhang L."/>
        </authorList>
    </citation>
    <scope>NUCLEOTIDE SEQUENCE</scope>
    <source>
        <strain evidence="1">05753</strain>
    </source>
</reference>
<reference evidence="1" key="2">
    <citation type="submission" date="2023-07" db="EMBL/GenBank/DDBJ databases">
        <authorList>
            <person name="Sun H."/>
        </authorList>
    </citation>
    <scope>NUCLEOTIDE SEQUENCE</scope>
    <source>
        <strain evidence="1">05753</strain>
    </source>
</reference>
<gene>
    <name evidence="1" type="ORF">Q2T52_05285</name>
</gene>
<comment type="caution">
    <text evidence="1">The sequence shown here is derived from an EMBL/GenBank/DDBJ whole genome shotgun (WGS) entry which is preliminary data.</text>
</comment>
<dbReference type="EMBL" id="JAUKWQ010000001">
    <property type="protein sequence ID" value="MDO1581505.1"/>
    <property type="molecule type" value="Genomic_DNA"/>
</dbReference>
<dbReference type="Gene3D" id="3.40.1530.20">
    <property type="entry name" value="Protein of unknown function (DUF1491)"/>
    <property type="match status" value="1"/>
</dbReference>
<dbReference type="Proteomes" id="UP001169006">
    <property type="component" value="Unassembled WGS sequence"/>
</dbReference>
<dbReference type="RefSeq" id="WP_302075608.1">
    <property type="nucleotide sequence ID" value="NZ_JAUKWQ010000001.1"/>
</dbReference>
<keyword evidence="2" id="KW-1185">Reference proteome</keyword>
<sequence length="111" mass="12544">MRLKTELYVSALTRRVFSQGGFAAVERKGAGEAGAIFIRHRFRDGREDLYGPAPQMMIEEDGTRRFEKRLAGVEAPEVEALIAREARFDSDLWVIELDLDDVTDLFPVVEG</sequence>
<dbReference type="InterPro" id="IPR009964">
    <property type="entry name" value="DUF1491"/>
</dbReference>
<dbReference type="Pfam" id="PF07372">
    <property type="entry name" value="DUF1491"/>
    <property type="match status" value="1"/>
</dbReference>
<proteinExistence type="predicted"/>